<dbReference type="Proteomes" id="UP000197024">
    <property type="component" value="Chromosome"/>
</dbReference>
<gene>
    <name evidence="4" type="ORF">CD943_11820</name>
</gene>
<keyword evidence="1" id="KW-0175">Coiled coil</keyword>
<proteinExistence type="predicted"/>
<evidence type="ECO:0000256" key="1">
    <source>
        <dbReference type="SAM" id="Coils"/>
    </source>
</evidence>
<reference evidence="4 5" key="2">
    <citation type="submission" date="2017-06" db="EMBL/GenBank/DDBJ databases">
        <authorList>
            <person name="Kim H.J."/>
            <person name="Triplett B.A."/>
        </authorList>
    </citation>
    <scope>NUCLEOTIDE SEQUENCE [LARGE SCALE GENOMIC DNA]</scope>
    <source>
        <strain evidence="4 5">BZC3</strain>
    </source>
</reference>
<evidence type="ECO:0000256" key="2">
    <source>
        <dbReference type="SAM" id="MobiDB-lite"/>
    </source>
</evidence>
<organism evidence="4 5">
    <name type="scientific">Brevundimonas diminuta</name>
    <name type="common">Pseudomonas diminuta</name>
    <dbReference type="NCBI Taxonomy" id="293"/>
    <lineage>
        <taxon>Bacteria</taxon>
        <taxon>Pseudomonadati</taxon>
        <taxon>Pseudomonadota</taxon>
        <taxon>Alphaproteobacteria</taxon>
        <taxon>Caulobacterales</taxon>
        <taxon>Caulobacteraceae</taxon>
        <taxon>Brevundimonas</taxon>
    </lineage>
</organism>
<evidence type="ECO:0000256" key="3">
    <source>
        <dbReference type="SAM" id="SignalP"/>
    </source>
</evidence>
<dbReference type="STRING" id="293.GCA_000988015_00242"/>
<feature type="signal peptide" evidence="3">
    <location>
        <begin position="1"/>
        <end position="22"/>
    </location>
</feature>
<evidence type="ECO:0000313" key="4">
    <source>
        <dbReference type="EMBL" id="ASD27513.1"/>
    </source>
</evidence>
<protein>
    <submittedName>
        <fullName evidence="4">Uncharacterized protein</fullName>
    </submittedName>
</protein>
<accession>A0A1Z3LZ83</accession>
<dbReference type="EMBL" id="CP021995">
    <property type="protein sequence ID" value="ASD27513.1"/>
    <property type="molecule type" value="Genomic_DNA"/>
</dbReference>
<evidence type="ECO:0000313" key="5">
    <source>
        <dbReference type="Proteomes" id="UP000197024"/>
    </source>
</evidence>
<dbReference type="AlphaFoldDB" id="A0A1Z3LZ83"/>
<sequence>MGMTRLFVLTLLLCAAPLSAQAQTWPGWPGPPPAGYDPHIARAEQHAQAMERLRLQADQREAEAARMRLQTSQTLQRLEAARSPAPATPPATAYAPRPTTLPAPATLTPPLDQTAPGVTEIDAWLSRAPH</sequence>
<feature type="region of interest" description="Disordered" evidence="2">
    <location>
        <begin position="74"/>
        <end position="116"/>
    </location>
</feature>
<feature type="coiled-coil region" evidence="1">
    <location>
        <begin position="40"/>
        <end position="70"/>
    </location>
</feature>
<feature type="chain" id="PRO_5012667274" evidence="3">
    <location>
        <begin position="23"/>
        <end position="130"/>
    </location>
</feature>
<keyword evidence="3" id="KW-0732">Signal</keyword>
<name>A0A1Z3LZ83_BREDI</name>
<reference evidence="4 5" key="1">
    <citation type="submission" date="2017-06" db="EMBL/GenBank/DDBJ databases">
        <title>Biodegradation of gentamicin by bacterial consortia AMQD4 in synthetic medium and raw gentamicin sewage.</title>
        <authorList>
            <person name="Chang H."/>
            <person name="Feng Y."/>
            <person name="Li Z."/>
            <person name="Xue J."/>
            <person name="Cheng D."/>
        </authorList>
    </citation>
    <scope>NUCLEOTIDE SEQUENCE [LARGE SCALE GENOMIC DNA]</scope>
    <source>
        <strain evidence="4 5">BZC3</strain>
    </source>
</reference>
<feature type="compositionally biased region" description="Low complexity" evidence="2">
    <location>
        <begin position="81"/>
        <end position="116"/>
    </location>
</feature>